<protein>
    <submittedName>
        <fullName evidence="1">Uncharacterized protein</fullName>
    </submittedName>
</protein>
<name>A0ABU6V286_9FABA</name>
<comment type="caution">
    <text evidence="1">The sequence shown here is derived from an EMBL/GenBank/DDBJ whole genome shotgun (WGS) entry which is preliminary data.</text>
</comment>
<keyword evidence="2" id="KW-1185">Reference proteome</keyword>
<organism evidence="1 2">
    <name type="scientific">Stylosanthes scabra</name>
    <dbReference type="NCBI Taxonomy" id="79078"/>
    <lineage>
        <taxon>Eukaryota</taxon>
        <taxon>Viridiplantae</taxon>
        <taxon>Streptophyta</taxon>
        <taxon>Embryophyta</taxon>
        <taxon>Tracheophyta</taxon>
        <taxon>Spermatophyta</taxon>
        <taxon>Magnoliopsida</taxon>
        <taxon>eudicotyledons</taxon>
        <taxon>Gunneridae</taxon>
        <taxon>Pentapetalae</taxon>
        <taxon>rosids</taxon>
        <taxon>fabids</taxon>
        <taxon>Fabales</taxon>
        <taxon>Fabaceae</taxon>
        <taxon>Papilionoideae</taxon>
        <taxon>50 kb inversion clade</taxon>
        <taxon>dalbergioids sensu lato</taxon>
        <taxon>Dalbergieae</taxon>
        <taxon>Pterocarpus clade</taxon>
        <taxon>Stylosanthes</taxon>
    </lineage>
</organism>
<sequence length="107" mass="12579">MNRKHLEIAKYESSKVGNLWSVFTSGSVAKCSYLRGAASTWRRSEERENRTEKVTIFRRRKNNREQERIEEENVTLVLRFLILKCEARFNSSPSGRSFLKLESSHEP</sequence>
<gene>
    <name evidence="1" type="ORF">PIB30_108581</name>
</gene>
<dbReference type="Proteomes" id="UP001341840">
    <property type="component" value="Unassembled WGS sequence"/>
</dbReference>
<accession>A0ABU6V286</accession>
<evidence type="ECO:0000313" key="1">
    <source>
        <dbReference type="EMBL" id="MED6166373.1"/>
    </source>
</evidence>
<reference evidence="1 2" key="1">
    <citation type="journal article" date="2023" name="Plants (Basel)">
        <title>Bridging the Gap: Combining Genomics and Transcriptomics Approaches to Understand Stylosanthes scabra, an Orphan Legume from the Brazilian Caatinga.</title>
        <authorList>
            <person name="Ferreira-Neto J.R.C."/>
            <person name="da Silva M.D."/>
            <person name="Binneck E."/>
            <person name="de Melo N.F."/>
            <person name="da Silva R.H."/>
            <person name="de Melo A.L.T.M."/>
            <person name="Pandolfi V."/>
            <person name="Bustamante F.O."/>
            <person name="Brasileiro-Vidal A.C."/>
            <person name="Benko-Iseppon A.M."/>
        </authorList>
    </citation>
    <scope>NUCLEOTIDE SEQUENCE [LARGE SCALE GENOMIC DNA]</scope>
    <source>
        <tissue evidence="1">Leaves</tissue>
    </source>
</reference>
<evidence type="ECO:0000313" key="2">
    <source>
        <dbReference type="Proteomes" id="UP001341840"/>
    </source>
</evidence>
<proteinExistence type="predicted"/>
<dbReference type="EMBL" id="JASCZI010125945">
    <property type="protein sequence ID" value="MED6166373.1"/>
    <property type="molecule type" value="Genomic_DNA"/>
</dbReference>